<reference evidence="2" key="1">
    <citation type="journal article" date="2019" name="Int. J. Syst. Evol. Microbiol.">
        <title>The Global Catalogue of Microorganisms (GCM) 10K type strain sequencing project: providing services to taxonomists for standard genome sequencing and annotation.</title>
        <authorList>
            <consortium name="The Broad Institute Genomics Platform"/>
            <consortium name="The Broad Institute Genome Sequencing Center for Infectious Disease"/>
            <person name="Wu L."/>
            <person name="Ma J."/>
        </authorList>
    </citation>
    <scope>NUCLEOTIDE SEQUENCE [LARGE SCALE GENOMIC DNA]</scope>
    <source>
        <strain evidence="2">ZS-22-S1</strain>
    </source>
</reference>
<name>A0ABV9SE09_9PSEU</name>
<evidence type="ECO:0000313" key="1">
    <source>
        <dbReference type="EMBL" id="MFC4858994.1"/>
    </source>
</evidence>
<comment type="caution">
    <text evidence="1">The sequence shown here is derived from an EMBL/GenBank/DDBJ whole genome shotgun (WGS) entry which is preliminary data.</text>
</comment>
<dbReference type="RefSeq" id="WP_378061806.1">
    <property type="nucleotide sequence ID" value="NZ_JBHSIS010000025.1"/>
</dbReference>
<sequence length="62" mass="6781">MSVIATLGIVVGLAVIVLMAVAPALVDLNERFPAEERDESRAVDRRPLDLRWPEKDPALGLD</sequence>
<dbReference type="EMBL" id="JBHSIS010000025">
    <property type="protein sequence ID" value="MFC4858994.1"/>
    <property type="molecule type" value="Genomic_DNA"/>
</dbReference>
<evidence type="ECO:0000313" key="2">
    <source>
        <dbReference type="Proteomes" id="UP001595859"/>
    </source>
</evidence>
<accession>A0ABV9SE09</accession>
<dbReference type="Proteomes" id="UP001595859">
    <property type="component" value="Unassembled WGS sequence"/>
</dbReference>
<proteinExistence type="predicted"/>
<keyword evidence="2" id="KW-1185">Reference proteome</keyword>
<gene>
    <name evidence="1" type="ORF">ACFPCV_36315</name>
</gene>
<protein>
    <submittedName>
        <fullName evidence="1">Uncharacterized protein</fullName>
    </submittedName>
</protein>
<organism evidence="1 2">
    <name type="scientific">Actinophytocola glycyrrhizae</name>
    <dbReference type="NCBI Taxonomy" id="2044873"/>
    <lineage>
        <taxon>Bacteria</taxon>
        <taxon>Bacillati</taxon>
        <taxon>Actinomycetota</taxon>
        <taxon>Actinomycetes</taxon>
        <taxon>Pseudonocardiales</taxon>
        <taxon>Pseudonocardiaceae</taxon>
    </lineage>
</organism>